<dbReference type="Gene3D" id="3.90.1570.10">
    <property type="entry name" value="tt1808, chain A"/>
    <property type="match status" value="1"/>
</dbReference>
<dbReference type="InterPro" id="IPR011335">
    <property type="entry name" value="Restrct_endonuc-II-like"/>
</dbReference>
<organism evidence="2 3">
    <name type="scientific">Candidatus Promineifilum breve</name>
    <dbReference type="NCBI Taxonomy" id="1806508"/>
    <lineage>
        <taxon>Bacteria</taxon>
        <taxon>Bacillati</taxon>
        <taxon>Chloroflexota</taxon>
        <taxon>Ardenticatenia</taxon>
        <taxon>Candidatus Promineifilales</taxon>
        <taxon>Candidatus Promineifilaceae</taxon>
        <taxon>Candidatus Promineifilum</taxon>
    </lineage>
</organism>
<dbReference type="PANTHER" id="PTHR34107">
    <property type="entry name" value="SLL0198 PROTEIN-RELATED"/>
    <property type="match status" value="1"/>
</dbReference>
<feature type="domain" description="Putative restriction endonuclease" evidence="1">
    <location>
        <begin position="19"/>
        <end position="187"/>
    </location>
</feature>
<dbReference type="KEGG" id="pbf:CFX0092_B0032"/>
<keyword evidence="3" id="KW-1185">Reference proteome</keyword>
<evidence type="ECO:0000313" key="3">
    <source>
        <dbReference type="Proteomes" id="UP000215027"/>
    </source>
</evidence>
<protein>
    <recommendedName>
        <fullName evidence="1">Putative restriction endonuclease domain-containing protein</fullName>
    </recommendedName>
</protein>
<dbReference type="InterPro" id="IPR008538">
    <property type="entry name" value="Uma2"/>
</dbReference>
<dbReference type="OrthoDB" id="156916at2"/>
<accession>A0A160T5M5</accession>
<dbReference type="PANTHER" id="PTHR34107:SF4">
    <property type="entry name" value="SLL1222 PROTEIN"/>
    <property type="match status" value="1"/>
</dbReference>
<dbReference type="AlphaFoldDB" id="A0A160T5M5"/>
<dbReference type="InterPro" id="IPR012296">
    <property type="entry name" value="Nuclease_put_TT1808"/>
</dbReference>
<name>A0A160T5M5_9CHLR</name>
<reference evidence="2" key="1">
    <citation type="submission" date="2016-01" db="EMBL/GenBank/DDBJ databases">
        <authorList>
            <person name="Mcilroy J.S."/>
            <person name="Karst M S."/>
            <person name="Albertsen M."/>
        </authorList>
    </citation>
    <scope>NUCLEOTIDE SEQUENCE</scope>
    <source>
        <strain evidence="2">Cfx-K</strain>
    </source>
</reference>
<dbReference type="EMBL" id="LN890656">
    <property type="protein sequence ID" value="CUS05566.1"/>
    <property type="molecule type" value="Genomic_DNA"/>
</dbReference>
<proteinExistence type="predicted"/>
<dbReference type="RefSeq" id="WP_095044964.1">
    <property type="nucleotide sequence ID" value="NZ_LN890656.1"/>
</dbReference>
<dbReference type="CDD" id="cd06260">
    <property type="entry name" value="DUF820-like"/>
    <property type="match status" value="1"/>
</dbReference>
<dbReference type="Pfam" id="PF05685">
    <property type="entry name" value="Uma2"/>
    <property type="match status" value="1"/>
</dbReference>
<dbReference type="SUPFAM" id="SSF52980">
    <property type="entry name" value="Restriction endonuclease-like"/>
    <property type="match status" value="1"/>
</dbReference>
<sequence>MEAPTIVETAPRRKGMSYEAYLALPEGGIVEWVEGEAIFHVPTVPIHQDISVLISALMRFFVGHLALGRVLTAPVEVKLWPGGPSREPDILFVGHEKLAQIDDRRFNGAPDLVVEIVSPGSVTIDRVDKFREYERAGVGEYWIIDPRHQKQQADFYVRDDQGLFTPIDISDEGIYTATLLPGFRLQIAWLWQPDAVNVQRALAGMLADAPGLSAELRTVYREMARLLS</sequence>
<evidence type="ECO:0000313" key="2">
    <source>
        <dbReference type="EMBL" id="CUS05566.1"/>
    </source>
</evidence>
<dbReference type="Proteomes" id="UP000215027">
    <property type="component" value="Chromosome II"/>
</dbReference>
<gene>
    <name evidence="2" type="ORF">CFX0092_B0032</name>
</gene>
<evidence type="ECO:0000259" key="1">
    <source>
        <dbReference type="Pfam" id="PF05685"/>
    </source>
</evidence>